<feature type="region of interest" description="Disordered" evidence="2">
    <location>
        <begin position="472"/>
        <end position="494"/>
    </location>
</feature>
<keyword evidence="1" id="KW-0343">GTPase activation</keyword>
<keyword evidence="5" id="KW-1185">Reference proteome</keyword>
<comment type="caution">
    <text evidence="4">The sequence shown here is derived from an EMBL/GenBank/DDBJ whole genome shotgun (WGS) entry which is preliminary data.</text>
</comment>
<dbReference type="AlphaFoldDB" id="A0A507C557"/>
<protein>
    <recommendedName>
        <fullName evidence="3">Rab-GAP TBC domain-containing protein</fullName>
    </recommendedName>
</protein>
<gene>
    <name evidence="4" type="ORF">SmJEL517_g04377</name>
</gene>
<evidence type="ECO:0000313" key="4">
    <source>
        <dbReference type="EMBL" id="TPX32565.1"/>
    </source>
</evidence>
<dbReference type="InterPro" id="IPR035969">
    <property type="entry name" value="Rab-GAP_TBC_sf"/>
</dbReference>
<feature type="region of interest" description="Disordered" evidence="2">
    <location>
        <begin position="517"/>
        <end position="554"/>
    </location>
</feature>
<name>A0A507C557_9FUNG</name>
<dbReference type="PANTHER" id="PTHR22957">
    <property type="entry name" value="TBC1 DOMAIN FAMILY MEMBER GTPASE-ACTIVATING PROTEIN"/>
    <property type="match status" value="1"/>
</dbReference>
<dbReference type="OrthoDB" id="10264062at2759"/>
<feature type="domain" description="Rab-GAP TBC" evidence="3">
    <location>
        <begin position="415"/>
        <end position="690"/>
    </location>
</feature>
<dbReference type="RefSeq" id="XP_031023752.1">
    <property type="nucleotide sequence ID" value="XM_031170305.1"/>
</dbReference>
<dbReference type="Gene3D" id="1.10.8.270">
    <property type="entry name" value="putative rabgap domain of human tbc1 domain family member 14 like domains"/>
    <property type="match status" value="1"/>
</dbReference>
<dbReference type="GeneID" id="42005602"/>
<dbReference type="Proteomes" id="UP000319731">
    <property type="component" value="Unassembled WGS sequence"/>
</dbReference>
<reference evidence="4 5" key="1">
    <citation type="journal article" date="2019" name="Sci. Rep.">
        <title>Comparative genomics of chytrid fungi reveal insights into the obligate biotrophic and pathogenic lifestyle of Synchytrium endobioticum.</title>
        <authorList>
            <person name="van de Vossenberg B.T.L.H."/>
            <person name="Warris S."/>
            <person name="Nguyen H.D.T."/>
            <person name="van Gent-Pelzer M.P.E."/>
            <person name="Joly D.L."/>
            <person name="van de Geest H.C."/>
            <person name="Bonants P.J.M."/>
            <person name="Smith D.S."/>
            <person name="Levesque C.A."/>
            <person name="van der Lee T.A.J."/>
        </authorList>
    </citation>
    <scope>NUCLEOTIDE SEQUENCE [LARGE SCALE GENOMIC DNA]</scope>
    <source>
        <strain evidence="4 5">JEL517</strain>
    </source>
</reference>
<dbReference type="PROSITE" id="PS50086">
    <property type="entry name" value="TBC_RABGAP"/>
    <property type="match status" value="1"/>
</dbReference>
<dbReference type="GO" id="GO:0005096">
    <property type="term" value="F:GTPase activator activity"/>
    <property type="evidence" value="ECO:0007669"/>
    <property type="project" value="UniProtKB-KW"/>
</dbReference>
<feature type="compositionally biased region" description="Low complexity" evidence="2">
    <location>
        <begin position="209"/>
        <end position="222"/>
    </location>
</feature>
<organism evidence="4 5">
    <name type="scientific">Synchytrium microbalum</name>
    <dbReference type="NCBI Taxonomy" id="1806994"/>
    <lineage>
        <taxon>Eukaryota</taxon>
        <taxon>Fungi</taxon>
        <taxon>Fungi incertae sedis</taxon>
        <taxon>Chytridiomycota</taxon>
        <taxon>Chytridiomycota incertae sedis</taxon>
        <taxon>Chytridiomycetes</taxon>
        <taxon>Synchytriales</taxon>
        <taxon>Synchytriaceae</taxon>
        <taxon>Synchytrium</taxon>
    </lineage>
</organism>
<dbReference type="SUPFAM" id="SSF47923">
    <property type="entry name" value="Ypt/Rab-GAP domain of gyp1p"/>
    <property type="match status" value="2"/>
</dbReference>
<accession>A0A507C557</accession>
<dbReference type="Pfam" id="PF00566">
    <property type="entry name" value="RabGAP-TBC"/>
    <property type="match status" value="1"/>
</dbReference>
<sequence>MSVRLLCVNGNVTIRPNNLEPLVGFLTLLQDIQADTTVISWLPADALNAVEREIYKKIDTRTRVSPEASARSDGVALVTSPLSLFSSLDHLIYVPIPSLKGFYVEGEFTVNSKGGAVLITRVEVALVGGEDSDIPAFWFDSEDGIRPPNPEAVVKLLNGWMAAIDLQLVQSSDTPNLYATKPLGERQAAIPLPYRAPELRNRQGRVNASNSTTSGSSSSSGGLVVPFSGDQPARAPSPNTDRALRSLAVGLGNLGLSVVRDVAGAGAANRVQEAGWGILERFSKVSQFGKARAGELISHPQFAPLLPLVPPNIRQSILSSRETSTMIEEYQNAGDYLAKVASEFRRDVLGVSPSNAPRLKGPIDTSCDYENLAIGLSHGREELAVSADRWLLLYDNTGRLLIDPMTLREMIYNAGLEDDVRPVVWMYMLGVYPWASTEKERNEIMELKRAEYEAMKREWTIILNDVDKEDVANGVPPGQINSNAQAGDEREDGDVLSKLKERRYRIEKDVVRTDRTEAFFQEPKSPSSPVSADGEEGAVPSGSQSPPALSPTALRKTHAGDKNANLLLLRDVLITYTVYNFELGYVQGMNDLLAPILAVTRDEVQAFCCFAGFMNRGVQFNFYRDQSGMRAQLRRLELLLKFIDPYLYHHLVDTDSINLFCCFRWILVWFKREFDFGDTFRLWETIWACPYTKHYHLIVAFAIINEHRRSLITSCKAFDETLKYINDLSGKIPVEPTLERAAVLWQVFFHKMSIVMMDRLGIDVHSNSKVSPLSPDNTLDVNASSSQQAAGGYGTWGPTQHPNSPPKQTAPVGPGKARMLSKPVNKEDELSDEELFELMSLLETEGSRLP</sequence>
<dbReference type="SMART" id="SM00164">
    <property type="entry name" value="TBC"/>
    <property type="match status" value="1"/>
</dbReference>
<evidence type="ECO:0000313" key="5">
    <source>
        <dbReference type="Proteomes" id="UP000319731"/>
    </source>
</evidence>
<evidence type="ECO:0000256" key="1">
    <source>
        <dbReference type="ARBA" id="ARBA00022468"/>
    </source>
</evidence>
<proteinExistence type="predicted"/>
<feature type="region of interest" description="Disordered" evidence="2">
    <location>
        <begin position="200"/>
        <end position="240"/>
    </location>
</feature>
<dbReference type="InterPro" id="IPR000195">
    <property type="entry name" value="Rab-GAP-TBC_dom"/>
</dbReference>
<dbReference type="EMBL" id="QEAO01000029">
    <property type="protein sequence ID" value="TPX32565.1"/>
    <property type="molecule type" value="Genomic_DNA"/>
</dbReference>
<feature type="region of interest" description="Disordered" evidence="2">
    <location>
        <begin position="773"/>
        <end position="830"/>
    </location>
</feature>
<dbReference type="STRING" id="1806994.A0A507C557"/>
<dbReference type="PANTHER" id="PTHR22957:SF502">
    <property type="entry name" value="SMALL G PROTEIN SIGNALING MODULATOR 2-RELATED"/>
    <property type="match status" value="1"/>
</dbReference>
<evidence type="ECO:0000256" key="2">
    <source>
        <dbReference type="SAM" id="MobiDB-lite"/>
    </source>
</evidence>
<dbReference type="Gene3D" id="1.10.472.80">
    <property type="entry name" value="Ypt/Rab-GAP domain of gyp1p, domain 3"/>
    <property type="match status" value="1"/>
</dbReference>
<feature type="compositionally biased region" description="Polar residues" evidence="2">
    <location>
        <begin position="773"/>
        <end position="789"/>
    </location>
</feature>
<evidence type="ECO:0000259" key="3">
    <source>
        <dbReference type="PROSITE" id="PS50086"/>
    </source>
</evidence>